<keyword evidence="1" id="KW-0472">Membrane</keyword>
<protein>
    <recommendedName>
        <fullName evidence="4">DUF2868 domain-containing protein</fullName>
    </recommendedName>
</protein>
<dbReference type="Pfam" id="PF11067">
    <property type="entry name" value="DUF2868"/>
    <property type="match status" value="1"/>
</dbReference>
<reference evidence="2" key="1">
    <citation type="submission" date="2022-03" db="EMBL/GenBank/DDBJ databases">
        <title>Genomic Encyclopedia of Type Strains, Phase III (KMG-III): the genomes of soil and plant-associated and newly described type strains.</title>
        <authorList>
            <person name="Whitman W."/>
        </authorList>
    </citation>
    <scope>NUCLEOTIDE SEQUENCE</scope>
    <source>
        <strain evidence="2">ANL 6-2</strain>
    </source>
</reference>
<feature type="transmembrane region" description="Helical" evidence="1">
    <location>
        <begin position="70"/>
        <end position="94"/>
    </location>
</feature>
<dbReference type="Proteomes" id="UP001205843">
    <property type="component" value="Unassembled WGS sequence"/>
</dbReference>
<comment type="caution">
    <text evidence="2">The sequence shown here is derived from an EMBL/GenBank/DDBJ whole genome shotgun (WGS) entry which is preliminary data.</text>
</comment>
<feature type="transmembrane region" description="Helical" evidence="1">
    <location>
        <begin position="106"/>
        <end position="129"/>
    </location>
</feature>
<accession>A0AAE3G1A1</accession>
<sequence>MTSNYLRSVLLAEALRHHQRGASLLLEDTDARDQAFRQDSGACGQLLTWVECLAVTPRLKAALQRLHRGLIIALLTPVLLGLAAGMSSAGVALGNPAAGPTNLLTLFATLIAVPTLFLLAWLLITLFTLRRVSGRPRDGQVGWFGDALMALAAAIASLGPASSAEREDRRAIARAMIAMTGSGSLRRWAFGLVSHGAWLAFALGALLVCAIRLTGEQHDFVWGTTLLADEQAINLIQALAWLPDLLNLPAPTPDMVAAARLGTETDASDRQVWGRFILVMLILTTIVPRLLLTVVCALRSRWLLGRLSLNLGHTFYQRALLELRRHPRQPDGPPPADVLYRPGGSIEARSFGPAEYVAVLGLELDDSGRWPPPVEHWQGLDLGHIASRTEARRALADLAALRPAPRFVVVMASMIRSPDRAAMDLLSSVARAAGVPVLLLLLNGERLEQREEDRAQRLRDWAERARRSSVQGVRESNWDDLPSLTRHRLEAALGGDRSASGTTTP</sequence>
<keyword evidence="1" id="KW-0812">Transmembrane</keyword>
<feature type="transmembrane region" description="Helical" evidence="1">
    <location>
        <begin position="196"/>
        <end position="215"/>
    </location>
</feature>
<keyword evidence="1" id="KW-1133">Transmembrane helix</keyword>
<gene>
    <name evidence="2" type="ORF">J2T57_000691</name>
</gene>
<proteinExistence type="predicted"/>
<dbReference type="RefSeq" id="WP_253474267.1">
    <property type="nucleotide sequence ID" value="NZ_JALJXV010000002.1"/>
</dbReference>
<dbReference type="EMBL" id="JALJXV010000002">
    <property type="protein sequence ID" value="MCP1673592.1"/>
    <property type="molecule type" value="Genomic_DNA"/>
</dbReference>
<dbReference type="AlphaFoldDB" id="A0AAE3G1A1"/>
<name>A0AAE3G1A1_9GAMM</name>
<feature type="transmembrane region" description="Helical" evidence="1">
    <location>
        <begin position="276"/>
        <end position="298"/>
    </location>
</feature>
<organism evidence="2 3">
    <name type="scientific">Natronocella acetinitrilica</name>
    <dbReference type="NCBI Taxonomy" id="414046"/>
    <lineage>
        <taxon>Bacteria</taxon>
        <taxon>Pseudomonadati</taxon>
        <taxon>Pseudomonadota</taxon>
        <taxon>Gammaproteobacteria</taxon>
        <taxon>Chromatiales</taxon>
        <taxon>Ectothiorhodospiraceae</taxon>
        <taxon>Natronocella</taxon>
    </lineage>
</organism>
<evidence type="ECO:0000256" key="1">
    <source>
        <dbReference type="SAM" id="Phobius"/>
    </source>
</evidence>
<evidence type="ECO:0000313" key="3">
    <source>
        <dbReference type="Proteomes" id="UP001205843"/>
    </source>
</evidence>
<evidence type="ECO:0008006" key="4">
    <source>
        <dbReference type="Google" id="ProtNLM"/>
    </source>
</evidence>
<dbReference type="InterPro" id="IPR021296">
    <property type="entry name" value="DUF2868"/>
</dbReference>
<feature type="transmembrane region" description="Helical" evidence="1">
    <location>
        <begin position="141"/>
        <end position="159"/>
    </location>
</feature>
<evidence type="ECO:0000313" key="2">
    <source>
        <dbReference type="EMBL" id="MCP1673592.1"/>
    </source>
</evidence>
<keyword evidence="3" id="KW-1185">Reference proteome</keyword>